<keyword evidence="10" id="KW-1185">Reference proteome</keyword>
<dbReference type="OrthoDB" id="9804660at2"/>
<dbReference type="EMBL" id="MPJW01000108">
    <property type="protein sequence ID" value="OLU40400.1"/>
    <property type="molecule type" value="Genomic_DNA"/>
</dbReference>
<dbReference type="PANTHER" id="PTHR36108">
    <property type="entry name" value="COLOSSIN-B-RELATED"/>
    <property type="match status" value="1"/>
</dbReference>
<dbReference type="NCBIfam" id="TIGR02543">
    <property type="entry name" value="List_Bact_rpt"/>
    <property type="match status" value="1"/>
</dbReference>
<evidence type="ECO:0000256" key="1">
    <source>
        <dbReference type="ARBA" id="ARBA00004196"/>
    </source>
</evidence>
<feature type="transmembrane region" description="Helical" evidence="6">
    <location>
        <begin position="651"/>
        <end position="669"/>
    </location>
</feature>
<dbReference type="Gene3D" id="2.60.40.4270">
    <property type="entry name" value="Listeria-Bacteroides repeat domain"/>
    <property type="match status" value="1"/>
</dbReference>
<feature type="signal peptide" evidence="7">
    <location>
        <begin position="1"/>
        <end position="27"/>
    </location>
</feature>
<dbReference type="AlphaFoldDB" id="A0A1U7NGP5"/>
<dbReference type="InterPro" id="IPR026466">
    <property type="entry name" value="Fim_isopep_form_D2_dom"/>
</dbReference>
<keyword evidence="3" id="KW-0964">Secreted</keyword>
<dbReference type="GeneID" id="82202579"/>
<dbReference type="Gene3D" id="2.60.40.740">
    <property type="match status" value="1"/>
</dbReference>
<feature type="chain" id="PRO_5012437124" description="SpaA-like prealbumin fold domain-containing protein" evidence="7">
    <location>
        <begin position="28"/>
        <end position="675"/>
    </location>
</feature>
<dbReference type="GO" id="GO:0030313">
    <property type="term" value="C:cell envelope"/>
    <property type="evidence" value="ECO:0007669"/>
    <property type="project" value="UniProtKB-SubCell"/>
</dbReference>
<evidence type="ECO:0000256" key="4">
    <source>
        <dbReference type="ARBA" id="ARBA00022729"/>
    </source>
</evidence>
<accession>A0A1U7NGP5</accession>
<feature type="region of interest" description="Disordered" evidence="5">
    <location>
        <begin position="221"/>
        <end position="240"/>
    </location>
</feature>
<gene>
    <name evidence="9" type="ORF">BO222_05045</name>
</gene>
<dbReference type="Pfam" id="PF17802">
    <property type="entry name" value="SpaA"/>
    <property type="match status" value="1"/>
</dbReference>
<dbReference type="InterPro" id="IPR042229">
    <property type="entry name" value="Listeria/Bacterioides_rpt_sf"/>
</dbReference>
<reference evidence="9 10" key="1">
    <citation type="submission" date="2016-11" db="EMBL/GenBank/DDBJ databases">
        <title>Description of two novel members of the family Erysipelotrichaceae: Ileibacterium lipovorans gen. nov., sp. nov. and Dubosiella newyorkensis, gen. nov., sp. nov.</title>
        <authorList>
            <person name="Cox L.M."/>
            <person name="Sohn J."/>
            <person name="Tyrrell K.L."/>
            <person name="Citron D.M."/>
            <person name="Lawson P.A."/>
            <person name="Patel N.B."/>
            <person name="Iizumi T."/>
            <person name="Perez-Perez G.I."/>
            <person name="Goldstein E.J."/>
            <person name="Blaser M.J."/>
        </authorList>
    </citation>
    <scope>NUCLEOTIDE SEQUENCE [LARGE SCALE GENOMIC DNA]</scope>
    <source>
        <strain evidence="9 10">NYU-BL-A3</strain>
    </source>
</reference>
<feature type="domain" description="SpaA-like prealbumin fold" evidence="8">
    <location>
        <begin position="539"/>
        <end position="621"/>
    </location>
</feature>
<dbReference type="SUPFAM" id="SSF49478">
    <property type="entry name" value="Cna protein B-type domain"/>
    <property type="match status" value="1"/>
</dbReference>
<evidence type="ECO:0000256" key="5">
    <source>
        <dbReference type="SAM" id="MobiDB-lite"/>
    </source>
</evidence>
<dbReference type="InterPro" id="IPR013378">
    <property type="entry name" value="InlB-like_B-rpt"/>
</dbReference>
<feature type="region of interest" description="Disordered" evidence="5">
    <location>
        <begin position="346"/>
        <end position="371"/>
    </location>
</feature>
<comment type="subcellular location">
    <subcellularLocation>
        <location evidence="1">Cell envelope</location>
    </subcellularLocation>
</comment>
<sequence length="675" mass="74412">MKLSNKFTAVLFAGAMIMSNVGSSALAASYTVHKRTPNQIYLFPNNNYTDFESPQNKLYNTGNPVKKSGNPISVKVGESGSYRTMPVVTNVGQECQHTIEKINAQTYTNVRATFSNPNVIESLEPTVGTWTESGEYKDAGCLEYNFSAVGSGTTTVTLDYEISYYADGGSVNCPTCGRTSTIPDMQGFYHYQDTFNVTVEEEAKTYTVTYTDGVTGKTIFPDETSEGLKAGERTPDFEGSTDRDGYTFMGWYPAKNTTVSADDANENGEIIYTATWQKNPENFTVTYTDGVADEGIFEDKTFTVSENDQTPSFGEAPVREGYTFAGWDPEVADRVTKDVTYTATWTKNDPVVDPEQPEDPKPGEKTNHPTIEKKIDGNVQSVNPGETINYTLTSNVPDYLGKHLPVKDKEDNVLRPAGEFKLVIHDDIDNGLTVNHDSVKVTIKNNDVPNQYYTIEQNVECKDEKICDFHISMDLVKLYEAGIIDLEDIRNAEKIVVTYSATVSEEIKPGSYHNTAWVTYTGDGTSEPDDPDVDVYGIYLKKVDQDNPDKVLAGAEFELYAADKITKLGSAVSGENGIAKFDVSLKAGTYYVKETKSPEGYVASSDFIKIEITENDLTVETDEKSELYFYKGTEVPNVSVPETGGTGTDTLYMTGAGVIAAAGLIYFISRRRRTE</sequence>
<name>A0A1U7NGP5_9FIRM</name>
<evidence type="ECO:0000313" key="9">
    <source>
        <dbReference type="EMBL" id="OLU40400.1"/>
    </source>
</evidence>
<comment type="caution">
    <text evidence="9">The sequence shown here is derived from an EMBL/GenBank/DDBJ whole genome shotgun (WGS) entry which is preliminary data.</text>
</comment>
<keyword evidence="4 7" id="KW-0732">Signal</keyword>
<dbReference type="NCBIfam" id="TIGR01167">
    <property type="entry name" value="LPXTG_anchor"/>
    <property type="match status" value="1"/>
</dbReference>
<dbReference type="Proteomes" id="UP000186341">
    <property type="component" value="Unassembled WGS sequence"/>
</dbReference>
<keyword evidence="6" id="KW-0472">Membrane</keyword>
<dbReference type="Gene3D" id="2.60.40.10">
    <property type="entry name" value="Immunoglobulins"/>
    <property type="match status" value="1"/>
</dbReference>
<keyword evidence="6" id="KW-1133">Transmembrane helix</keyword>
<evidence type="ECO:0000313" key="10">
    <source>
        <dbReference type="Proteomes" id="UP000186341"/>
    </source>
</evidence>
<comment type="similarity">
    <text evidence="2">Belongs to the serine-aspartate repeat-containing protein (SDr) family.</text>
</comment>
<evidence type="ECO:0000256" key="6">
    <source>
        <dbReference type="SAM" id="Phobius"/>
    </source>
</evidence>
<evidence type="ECO:0000256" key="7">
    <source>
        <dbReference type="SAM" id="SignalP"/>
    </source>
</evidence>
<protein>
    <recommendedName>
        <fullName evidence="8">SpaA-like prealbumin fold domain-containing protein</fullName>
    </recommendedName>
</protein>
<proteinExistence type="inferred from homology"/>
<evidence type="ECO:0000259" key="8">
    <source>
        <dbReference type="Pfam" id="PF17802"/>
    </source>
</evidence>
<feature type="compositionally biased region" description="Basic and acidic residues" evidence="5">
    <location>
        <begin position="358"/>
        <end position="371"/>
    </location>
</feature>
<keyword evidence="6" id="KW-0812">Transmembrane</keyword>
<evidence type="ECO:0000256" key="2">
    <source>
        <dbReference type="ARBA" id="ARBA00007257"/>
    </source>
</evidence>
<dbReference type="Pfam" id="PF09479">
    <property type="entry name" value="Flg_new"/>
    <property type="match status" value="2"/>
</dbReference>
<dbReference type="NCBIfam" id="TIGR04226">
    <property type="entry name" value="RrgB_K2N_iso_D2"/>
    <property type="match status" value="1"/>
</dbReference>
<dbReference type="InterPro" id="IPR013783">
    <property type="entry name" value="Ig-like_fold"/>
</dbReference>
<organism evidence="9 10">
    <name type="scientific">Ileibacterium valens</name>
    <dbReference type="NCBI Taxonomy" id="1862668"/>
    <lineage>
        <taxon>Bacteria</taxon>
        <taxon>Bacillati</taxon>
        <taxon>Bacillota</taxon>
        <taxon>Erysipelotrichia</taxon>
        <taxon>Erysipelotrichales</taxon>
        <taxon>Erysipelotrichaceae</taxon>
        <taxon>Ileibacterium</taxon>
    </lineage>
</organism>
<dbReference type="RefSeq" id="WP_075818967.1">
    <property type="nucleotide sequence ID" value="NZ_CAPNHH010000009.1"/>
</dbReference>
<evidence type="ECO:0000256" key="3">
    <source>
        <dbReference type="ARBA" id="ARBA00022525"/>
    </source>
</evidence>
<dbReference type="PANTHER" id="PTHR36108:SF13">
    <property type="entry name" value="COLOSSIN-B-RELATED"/>
    <property type="match status" value="1"/>
</dbReference>
<dbReference type="InterPro" id="IPR041033">
    <property type="entry name" value="SpaA_PFL_dom_1"/>
</dbReference>
<feature type="compositionally biased region" description="Basic and acidic residues" evidence="5">
    <location>
        <begin position="229"/>
        <end position="240"/>
    </location>
</feature>